<keyword evidence="3" id="KW-1185">Reference proteome</keyword>
<gene>
    <name evidence="2" type="ORF">Ari01nite_49740</name>
</gene>
<dbReference type="AlphaFoldDB" id="A0A919MWI7"/>
<feature type="compositionally biased region" description="Basic and acidic residues" evidence="1">
    <location>
        <begin position="14"/>
        <end position="32"/>
    </location>
</feature>
<evidence type="ECO:0000256" key="1">
    <source>
        <dbReference type="SAM" id="MobiDB-lite"/>
    </source>
</evidence>
<name>A0A919MWI7_9ACTN</name>
<comment type="caution">
    <text evidence="2">The sequence shown here is derived from an EMBL/GenBank/DDBJ whole genome shotgun (WGS) entry which is preliminary data.</text>
</comment>
<evidence type="ECO:0000313" key="3">
    <source>
        <dbReference type="Proteomes" id="UP000636960"/>
    </source>
</evidence>
<evidence type="ECO:0000313" key="2">
    <source>
        <dbReference type="EMBL" id="GIE97509.1"/>
    </source>
</evidence>
<feature type="compositionally biased region" description="Basic residues" evidence="1">
    <location>
        <begin position="34"/>
        <end position="50"/>
    </location>
</feature>
<dbReference type="Proteomes" id="UP000636960">
    <property type="component" value="Unassembled WGS sequence"/>
</dbReference>
<proteinExistence type="predicted"/>
<dbReference type="EMBL" id="BOMV01000057">
    <property type="protein sequence ID" value="GIE97509.1"/>
    <property type="molecule type" value="Genomic_DNA"/>
</dbReference>
<reference evidence="2" key="1">
    <citation type="submission" date="2021-01" db="EMBL/GenBank/DDBJ databases">
        <title>Whole genome shotgun sequence of Actinoplanes rishiriensis NBRC 108556.</title>
        <authorList>
            <person name="Komaki H."/>
            <person name="Tamura T."/>
        </authorList>
    </citation>
    <scope>NUCLEOTIDE SEQUENCE</scope>
    <source>
        <strain evidence="2">NBRC 108556</strain>
    </source>
</reference>
<feature type="compositionally biased region" description="Low complexity" evidence="1">
    <location>
        <begin position="79"/>
        <end position="94"/>
    </location>
</feature>
<accession>A0A919MWI7</accession>
<feature type="region of interest" description="Disordered" evidence="1">
    <location>
        <begin position="1"/>
        <end position="94"/>
    </location>
</feature>
<organism evidence="2 3">
    <name type="scientific">Paractinoplanes rishiriensis</name>
    <dbReference type="NCBI Taxonomy" id="1050105"/>
    <lineage>
        <taxon>Bacteria</taxon>
        <taxon>Bacillati</taxon>
        <taxon>Actinomycetota</taxon>
        <taxon>Actinomycetes</taxon>
        <taxon>Micromonosporales</taxon>
        <taxon>Micromonosporaceae</taxon>
        <taxon>Paractinoplanes</taxon>
    </lineage>
</organism>
<sequence length="94" mass="10672">MTQLSFFSPAELAPMRDRTKARNHSPERDAARRAQQRRRDHGKAQRHAARIYRDFQQSCDGKAPQIPDRIQKPDDLLVNNSSESGSSPSGSNLR</sequence>
<protein>
    <submittedName>
        <fullName evidence="2">Uncharacterized protein</fullName>
    </submittedName>
</protein>